<feature type="compositionally biased region" description="Basic residues" evidence="5">
    <location>
        <begin position="243"/>
        <end position="255"/>
    </location>
</feature>
<evidence type="ECO:0000256" key="1">
    <source>
        <dbReference type="ARBA" id="ARBA00022723"/>
    </source>
</evidence>
<keyword evidence="8" id="KW-1185">Reference proteome</keyword>
<protein>
    <recommendedName>
        <fullName evidence="6">PHD-type domain-containing protein</fullName>
    </recommendedName>
</protein>
<feature type="compositionally biased region" description="Basic and acidic residues" evidence="5">
    <location>
        <begin position="499"/>
        <end position="508"/>
    </location>
</feature>
<evidence type="ECO:0000313" key="8">
    <source>
        <dbReference type="Proteomes" id="UP000807342"/>
    </source>
</evidence>
<feature type="region of interest" description="Disordered" evidence="5">
    <location>
        <begin position="1"/>
        <end position="65"/>
    </location>
</feature>
<feature type="region of interest" description="Disordered" evidence="5">
    <location>
        <begin position="310"/>
        <end position="329"/>
    </location>
</feature>
<keyword evidence="3" id="KW-0862">Zinc</keyword>
<reference evidence="7" key="1">
    <citation type="submission" date="2020-11" db="EMBL/GenBank/DDBJ databases">
        <authorList>
            <consortium name="DOE Joint Genome Institute"/>
            <person name="Ahrendt S."/>
            <person name="Riley R."/>
            <person name="Andreopoulos W."/>
            <person name="Labutti K."/>
            <person name="Pangilinan J."/>
            <person name="Ruiz-Duenas F.J."/>
            <person name="Barrasa J.M."/>
            <person name="Sanchez-Garcia M."/>
            <person name="Camarero S."/>
            <person name="Miyauchi S."/>
            <person name="Serrano A."/>
            <person name="Linde D."/>
            <person name="Babiker R."/>
            <person name="Drula E."/>
            <person name="Ayuso-Fernandez I."/>
            <person name="Pacheco R."/>
            <person name="Padilla G."/>
            <person name="Ferreira P."/>
            <person name="Barriuso J."/>
            <person name="Kellner H."/>
            <person name="Castanera R."/>
            <person name="Alfaro M."/>
            <person name="Ramirez L."/>
            <person name="Pisabarro A.G."/>
            <person name="Kuo A."/>
            <person name="Tritt A."/>
            <person name="Lipzen A."/>
            <person name="He G."/>
            <person name="Yan M."/>
            <person name="Ng V."/>
            <person name="Cullen D."/>
            <person name="Martin F."/>
            <person name="Rosso M.-N."/>
            <person name="Henrissat B."/>
            <person name="Hibbett D."/>
            <person name="Martinez A.T."/>
            <person name="Grigoriev I.V."/>
        </authorList>
    </citation>
    <scope>NUCLEOTIDE SEQUENCE</scope>
    <source>
        <strain evidence="7">MF-IS2</strain>
    </source>
</reference>
<name>A0A9P5XCH0_9AGAR</name>
<feature type="compositionally biased region" description="Basic and acidic residues" evidence="5">
    <location>
        <begin position="178"/>
        <end position="192"/>
    </location>
</feature>
<feature type="compositionally biased region" description="Low complexity" evidence="5">
    <location>
        <begin position="13"/>
        <end position="35"/>
    </location>
</feature>
<feature type="compositionally biased region" description="Basic and acidic residues" evidence="5">
    <location>
        <begin position="87"/>
        <end position="96"/>
    </location>
</feature>
<dbReference type="Gene3D" id="3.30.40.10">
    <property type="entry name" value="Zinc/RING finger domain, C3HC4 (zinc finger)"/>
    <property type="match status" value="1"/>
</dbReference>
<feature type="compositionally biased region" description="Pro residues" evidence="5">
    <location>
        <begin position="657"/>
        <end position="669"/>
    </location>
</feature>
<dbReference type="PROSITE" id="PS01359">
    <property type="entry name" value="ZF_PHD_1"/>
    <property type="match status" value="1"/>
</dbReference>
<dbReference type="AlphaFoldDB" id="A0A9P5XCH0"/>
<gene>
    <name evidence="7" type="ORF">P691DRAFT_597755</name>
</gene>
<feature type="compositionally biased region" description="Basic and acidic residues" evidence="5">
    <location>
        <begin position="261"/>
        <end position="274"/>
    </location>
</feature>
<dbReference type="InterPro" id="IPR011011">
    <property type="entry name" value="Znf_FYVE_PHD"/>
</dbReference>
<evidence type="ECO:0000256" key="3">
    <source>
        <dbReference type="ARBA" id="ARBA00022833"/>
    </source>
</evidence>
<dbReference type="InterPro" id="IPR019787">
    <property type="entry name" value="Znf_PHD-finger"/>
</dbReference>
<dbReference type="Pfam" id="PF00628">
    <property type="entry name" value="PHD"/>
    <property type="match status" value="1"/>
</dbReference>
<keyword evidence="1" id="KW-0479">Metal-binding</keyword>
<feature type="compositionally biased region" description="Polar residues" evidence="5">
    <location>
        <begin position="37"/>
        <end position="46"/>
    </location>
</feature>
<dbReference type="EMBL" id="MU151148">
    <property type="protein sequence ID" value="KAF9448847.1"/>
    <property type="molecule type" value="Genomic_DNA"/>
</dbReference>
<dbReference type="GO" id="GO:0005669">
    <property type="term" value="C:transcription factor TFIID complex"/>
    <property type="evidence" value="ECO:0007669"/>
    <property type="project" value="TreeGrafter"/>
</dbReference>
<accession>A0A9P5XCH0</accession>
<dbReference type="SUPFAM" id="SSF57903">
    <property type="entry name" value="FYVE/PHD zinc finger"/>
    <property type="match status" value="1"/>
</dbReference>
<evidence type="ECO:0000313" key="7">
    <source>
        <dbReference type="EMBL" id="KAF9448847.1"/>
    </source>
</evidence>
<dbReference type="InterPro" id="IPR019786">
    <property type="entry name" value="Zinc_finger_PHD-type_CS"/>
</dbReference>
<feature type="domain" description="PHD-type" evidence="6">
    <location>
        <begin position="423"/>
        <end position="475"/>
    </location>
</feature>
<dbReference type="CDD" id="cd15522">
    <property type="entry name" value="PHD_TAF3"/>
    <property type="match status" value="1"/>
</dbReference>
<dbReference type="SMART" id="SM00249">
    <property type="entry name" value="PHD"/>
    <property type="match status" value="1"/>
</dbReference>
<feature type="region of interest" description="Disordered" evidence="5">
    <location>
        <begin position="160"/>
        <end position="301"/>
    </location>
</feature>
<dbReference type="Proteomes" id="UP000807342">
    <property type="component" value="Unassembled WGS sequence"/>
</dbReference>
<evidence type="ECO:0000256" key="4">
    <source>
        <dbReference type="PROSITE-ProRule" id="PRU00146"/>
    </source>
</evidence>
<keyword evidence="2 4" id="KW-0863">Zinc-finger</keyword>
<dbReference type="PROSITE" id="PS50016">
    <property type="entry name" value="ZF_PHD_2"/>
    <property type="match status" value="1"/>
</dbReference>
<feature type="compositionally biased region" description="Basic and acidic residues" evidence="5">
    <location>
        <begin position="531"/>
        <end position="541"/>
    </location>
</feature>
<dbReference type="OrthoDB" id="436852at2759"/>
<proteinExistence type="predicted"/>
<dbReference type="GO" id="GO:0008270">
    <property type="term" value="F:zinc ion binding"/>
    <property type="evidence" value="ECO:0007669"/>
    <property type="project" value="UniProtKB-KW"/>
</dbReference>
<dbReference type="InterPro" id="IPR001965">
    <property type="entry name" value="Znf_PHD"/>
</dbReference>
<feature type="region of interest" description="Disordered" evidence="5">
    <location>
        <begin position="87"/>
        <end position="126"/>
    </location>
</feature>
<organism evidence="7 8">
    <name type="scientific">Macrolepiota fuliginosa MF-IS2</name>
    <dbReference type="NCBI Taxonomy" id="1400762"/>
    <lineage>
        <taxon>Eukaryota</taxon>
        <taxon>Fungi</taxon>
        <taxon>Dikarya</taxon>
        <taxon>Basidiomycota</taxon>
        <taxon>Agaricomycotina</taxon>
        <taxon>Agaricomycetes</taxon>
        <taxon>Agaricomycetidae</taxon>
        <taxon>Agaricales</taxon>
        <taxon>Agaricineae</taxon>
        <taxon>Agaricaceae</taxon>
        <taxon>Macrolepiota</taxon>
    </lineage>
</organism>
<comment type="caution">
    <text evidence="7">The sequence shown here is derived from an EMBL/GenBank/DDBJ whole genome shotgun (WGS) entry which is preliminary data.</text>
</comment>
<dbReference type="PANTHER" id="PTHR46452:SF1">
    <property type="entry name" value="TRANSCRIPTION INITIATION FACTOR TFIID SUBUNIT 3"/>
    <property type="match status" value="1"/>
</dbReference>
<sequence>MVERSARSKKTHSAPSSPVSMDVDDVFSSPPSFSSRLIRNQDTMDVSTPPLSPPPQASTSTSIAAGGEIERIRQALIEDHLAQIQEAETRRPDYLKRSKRPLSDVDSGMFTDERERDRGFAVGITESPNKGRRLKLFQETSEESFEESLMAGGYGRYPQPHSFLGSHTSGTPRVAETLVERVADAPPTEKELKKRKRLEAFRSSNKPRPRLTPVDLAGKGRVLLELPSEDRSSVPETPESSPSKKRGGGGKRKRKISEISGGKDKSLQPVERLEGPNWPDDEFPWRLRKEERNESEKAMEDERLKWIEKFLDRDTDEEDDGEDGPKVTGMEDMEEILPSAKWGLVYEDESDKPVPVRMGRGKMVPLLAHPEDPRRTYAKKKSVFPSDPGDARAALLAKKSVRALAYRNQRRQREMADQGGEDAVICICNGKDDGRELVQCDGCQTWYHLECIGIRSITELGREEDVWFCRSCVTRVRSPSPERALPAVIREPTFVPTDDAPRVRRDQDPTLYQPLHNSPLWNPPRVPKTPTRGERYSDRDVSSSSDSSRLPSTPQNPSHDIRLYNTPGPFEYHPSSTNNDLPFDPNTTPSRGIKFGAFATPNSFGRSFGSFEDMGGSFGAFDGLTRYAPNVEDSPTRRGAGRGGSKVKKSLESPLLSRPPPPLRPPPEESPVVRFQPQRDAIRLPAVTAPPSRDDSAYMR</sequence>
<feature type="compositionally biased region" description="Basic and acidic residues" evidence="5">
    <location>
        <begin position="283"/>
        <end position="301"/>
    </location>
</feature>
<evidence type="ECO:0000256" key="5">
    <source>
        <dbReference type="SAM" id="MobiDB-lite"/>
    </source>
</evidence>
<dbReference type="PANTHER" id="PTHR46452">
    <property type="entry name" value="TRANSCRIPTION INITIATION FACTOR TFIID SUBUNIT 3"/>
    <property type="match status" value="1"/>
</dbReference>
<dbReference type="InterPro" id="IPR013083">
    <property type="entry name" value="Znf_RING/FYVE/PHD"/>
</dbReference>
<feature type="region of interest" description="Disordered" evidence="5">
    <location>
        <begin position="627"/>
        <end position="700"/>
    </location>
</feature>
<feature type="compositionally biased region" description="Polar residues" evidence="5">
    <location>
        <begin position="574"/>
        <end position="588"/>
    </location>
</feature>
<feature type="region of interest" description="Disordered" evidence="5">
    <location>
        <begin position="488"/>
        <end position="588"/>
    </location>
</feature>
<evidence type="ECO:0000256" key="2">
    <source>
        <dbReference type="ARBA" id="ARBA00022771"/>
    </source>
</evidence>
<evidence type="ECO:0000259" key="6">
    <source>
        <dbReference type="PROSITE" id="PS50016"/>
    </source>
</evidence>
<dbReference type="GO" id="GO:0045944">
    <property type="term" value="P:positive regulation of transcription by RNA polymerase II"/>
    <property type="evidence" value="ECO:0007669"/>
    <property type="project" value="TreeGrafter"/>
</dbReference>